<dbReference type="GO" id="GO:0000160">
    <property type="term" value="P:phosphorelay signal transduction system"/>
    <property type="evidence" value="ECO:0007669"/>
    <property type="project" value="InterPro"/>
</dbReference>
<proteinExistence type="predicted"/>
<dbReference type="EMBL" id="SDHX01000001">
    <property type="protein sequence ID" value="RXK55799.1"/>
    <property type="molecule type" value="Genomic_DNA"/>
</dbReference>
<name>A0A4V1M6L3_9BACT</name>
<dbReference type="GO" id="GO:0009927">
    <property type="term" value="F:histidine phosphotransfer kinase activity"/>
    <property type="evidence" value="ECO:0007669"/>
    <property type="project" value="InterPro"/>
</dbReference>
<evidence type="ECO:0000256" key="1">
    <source>
        <dbReference type="PROSITE-ProRule" id="PRU00110"/>
    </source>
</evidence>
<protein>
    <submittedName>
        <fullName evidence="3">Hpt domain-containing protein</fullName>
    </submittedName>
</protein>
<dbReference type="SUPFAM" id="SSF47226">
    <property type="entry name" value="Histidine-containing phosphotransfer domain, HPT domain"/>
    <property type="match status" value="1"/>
</dbReference>
<feature type="domain" description="HPt" evidence="2">
    <location>
        <begin position="28"/>
        <end position="122"/>
    </location>
</feature>
<dbReference type="InterPro" id="IPR045871">
    <property type="entry name" value="AHP1-5/YPD1"/>
</dbReference>
<dbReference type="Pfam" id="PF01627">
    <property type="entry name" value="Hpt"/>
    <property type="match status" value="1"/>
</dbReference>
<dbReference type="PANTHER" id="PTHR28242">
    <property type="entry name" value="PHOSPHORELAY INTERMEDIATE PROTEIN YPD1"/>
    <property type="match status" value="1"/>
</dbReference>
<evidence type="ECO:0000313" key="3">
    <source>
        <dbReference type="EMBL" id="RXK55799.1"/>
    </source>
</evidence>
<dbReference type="GO" id="GO:0005737">
    <property type="term" value="C:cytoplasm"/>
    <property type="evidence" value="ECO:0007669"/>
    <property type="project" value="TreeGrafter"/>
</dbReference>
<keyword evidence="4" id="KW-1185">Reference proteome</keyword>
<dbReference type="CDD" id="cd00088">
    <property type="entry name" value="HPT"/>
    <property type="match status" value="1"/>
</dbReference>
<evidence type="ECO:0000313" key="4">
    <source>
        <dbReference type="Proteomes" id="UP000290218"/>
    </source>
</evidence>
<dbReference type="GO" id="GO:0043424">
    <property type="term" value="F:protein histidine kinase binding"/>
    <property type="evidence" value="ECO:0007669"/>
    <property type="project" value="InterPro"/>
</dbReference>
<keyword evidence="1" id="KW-0597">Phosphoprotein</keyword>
<dbReference type="PROSITE" id="PS50894">
    <property type="entry name" value="HPT"/>
    <property type="match status" value="1"/>
</dbReference>
<comment type="caution">
    <text evidence="3">The sequence shown here is derived from an EMBL/GenBank/DDBJ whole genome shotgun (WGS) entry which is preliminary data.</text>
</comment>
<reference evidence="3 4" key="1">
    <citation type="submission" date="2019-01" db="EMBL/GenBank/DDBJ databases">
        <title>Lacunisphaera sp. strain TWA-58.</title>
        <authorList>
            <person name="Chen W.-M."/>
        </authorList>
    </citation>
    <scope>NUCLEOTIDE SEQUENCE [LARGE SCALE GENOMIC DNA]</scope>
    <source>
        <strain evidence="3 4">TWA-58</strain>
    </source>
</reference>
<accession>A0A4V1M6L3</accession>
<gene>
    <name evidence="3" type="ORF">ESB00_07910</name>
</gene>
<dbReference type="OrthoDB" id="196668at2"/>
<dbReference type="SMART" id="SM00073">
    <property type="entry name" value="HPT"/>
    <property type="match status" value="1"/>
</dbReference>
<dbReference type="Proteomes" id="UP000290218">
    <property type="component" value="Unassembled WGS sequence"/>
</dbReference>
<dbReference type="PANTHER" id="PTHR28242:SF52">
    <property type="entry name" value="PHOSPHORELAY INTERMEDIATE PROTEIN YPD1"/>
    <property type="match status" value="1"/>
</dbReference>
<evidence type="ECO:0000259" key="2">
    <source>
        <dbReference type="PROSITE" id="PS50894"/>
    </source>
</evidence>
<feature type="modified residue" description="Phosphohistidine" evidence="1">
    <location>
        <position position="67"/>
    </location>
</feature>
<dbReference type="InterPro" id="IPR036641">
    <property type="entry name" value="HPT_dom_sf"/>
</dbReference>
<sequence length="122" mass="13011">MGLLTPNAMNATVDPDAIAALRDLNPEDPAFLRELIDVFLEDVPQRFAELDKALAAQDAPLLQRAAHTIKGSCSNFGATSLAQVALEMEKQGKAAAFAEAAATYPSLKAEFAQVAEALKQLR</sequence>
<dbReference type="AlphaFoldDB" id="A0A4V1M6L3"/>
<organism evidence="3 4">
    <name type="scientific">Oleiharenicola lentus</name>
    <dbReference type="NCBI Taxonomy" id="2508720"/>
    <lineage>
        <taxon>Bacteria</taxon>
        <taxon>Pseudomonadati</taxon>
        <taxon>Verrucomicrobiota</taxon>
        <taxon>Opitutia</taxon>
        <taxon>Opitutales</taxon>
        <taxon>Opitutaceae</taxon>
        <taxon>Oleiharenicola</taxon>
    </lineage>
</organism>
<dbReference type="Gene3D" id="1.20.120.160">
    <property type="entry name" value="HPT domain"/>
    <property type="match status" value="1"/>
</dbReference>
<dbReference type="InterPro" id="IPR008207">
    <property type="entry name" value="Sig_transdc_His_kin_Hpt_dom"/>
</dbReference>